<reference evidence="2 3" key="1">
    <citation type="submission" date="2019-07" db="EMBL/GenBank/DDBJ databases">
        <title>Genomes of sea-ice associated Colwellia species.</title>
        <authorList>
            <person name="Bowman J.P."/>
        </authorList>
    </citation>
    <scope>NUCLEOTIDE SEQUENCE [LARGE SCALE GENOMIC DNA]</scope>
    <source>
        <strain evidence="2 3">IC036</strain>
    </source>
</reference>
<dbReference type="AlphaFoldDB" id="A0A5C6Q1V1"/>
<evidence type="ECO:0000313" key="3">
    <source>
        <dbReference type="Proteomes" id="UP000321917"/>
    </source>
</evidence>
<feature type="domain" description="Transposase InsH N-terminal" evidence="1">
    <location>
        <begin position="20"/>
        <end position="110"/>
    </location>
</feature>
<feature type="non-terminal residue" evidence="2">
    <location>
        <position position="159"/>
    </location>
</feature>
<dbReference type="Proteomes" id="UP000321917">
    <property type="component" value="Unassembled WGS sequence"/>
</dbReference>
<dbReference type="InterPro" id="IPR008490">
    <property type="entry name" value="Transposase_InsH_N"/>
</dbReference>
<proteinExistence type="predicted"/>
<organism evidence="2 3">
    <name type="scientific">Colwellia hornerae</name>
    <dbReference type="NCBI Taxonomy" id="89402"/>
    <lineage>
        <taxon>Bacteria</taxon>
        <taxon>Pseudomonadati</taxon>
        <taxon>Pseudomonadota</taxon>
        <taxon>Gammaproteobacteria</taxon>
        <taxon>Alteromonadales</taxon>
        <taxon>Colwelliaceae</taxon>
        <taxon>Colwellia</taxon>
    </lineage>
</organism>
<name>A0A5C6Q1V1_9GAMM</name>
<gene>
    <name evidence="2" type="ORF">ESZ27_19145</name>
</gene>
<comment type="caution">
    <text evidence="2">The sequence shown here is derived from an EMBL/GenBank/DDBJ whole genome shotgun (WGS) entry which is preliminary data.</text>
</comment>
<dbReference type="RefSeq" id="WP_146829454.1">
    <property type="nucleotide sequence ID" value="NZ_VOLQ01000125.1"/>
</dbReference>
<evidence type="ECO:0000259" key="1">
    <source>
        <dbReference type="Pfam" id="PF05598"/>
    </source>
</evidence>
<dbReference type="Pfam" id="PF05598">
    <property type="entry name" value="DUF772"/>
    <property type="match status" value="1"/>
</dbReference>
<protein>
    <submittedName>
        <fullName evidence="2">Transposase</fullName>
    </submittedName>
</protein>
<evidence type="ECO:0000313" key="2">
    <source>
        <dbReference type="EMBL" id="TWX60959.1"/>
    </source>
</evidence>
<dbReference type="EMBL" id="VOLQ01000125">
    <property type="protein sequence ID" value="TWX60959.1"/>
    <property type="molecule type" value="Genomic_DNA"/>
</dbReference>
<sequence>MANYKPDLSCQSKFIPVDFSQQIIPGTFEYALAHIVEDHLDLSGFDRWYHNDKTGAAAYPPSVMLKIILFAYSRGLISSRKIANACETNITFMSLSGDVQPHFTSIAGFVAKMKDQIEPLFTQVLLICDREGLIGRNMFAIDGCKIKSNASKEWSGTFE</sequence>
<dbReference type="PANTHER" id="PTHR33408">
    <property type="entry name" value="TRANSPOSASE"/>
    <property type="match status" value="1"/>
</dbReference>
<accession>A0A5C6Q1V1</accession>